<comment type="caution">
    <text evidence="9">The sequence shown here is derived from an EMBL/GenBank/DDBJ whole genome shotgun (WGS) entry which is preliminary data.</text>
</comment>
<evidence type="ECO:0000256" key="4">
    <source>
        <dbReference type="ARBA" id="ARBA00022692"/>
    </source>
</evidence>
<comment type="similarity">
    <text evidence="2">Belongs to the CD36 family.</text>
</comment>
<evidence type="ECO:0000256" key="2">
    <source>
        <dbReference type="ARBA" id="ARBA00010532"/>
    </source>
</evidence>
<dbReference type="Proteomes" id="UP001372834">
    <property type="component" value="Unassembled WGS sequence"/>
</dbReference>
<evidence type="ECO:0000256" key="1">
    <source>
        <dbReference type="ARBA" id="ARBA00004236"/>
    </source>
</evidence>
<dbReference type="InterPro" id="IPR002159">
    <property type="entry name" value="CD36_fam"/>
</dbReference>
<sequence length="513" mass="59051">MEAKKTKIGLLVGGFVLALAGLALSMFFEQIIFYQFEQELPLKPGSQSFKKWRLTPVPITTSVYFWNWTNPHEMSQADYKPSFVEMGPYVFREIHEKVNLSWNPNGTVTFRTIKRWYFVEEKTNGSLDDNVTSLNAVAASVAYIVRGWNRFFLYPVSIALVTSGQELTWTKTVRELLFDGFDNTLQNIGSYAPGLPALDKFGWFYKRNGTVSADTYTIGTGENGLNEIGELKLWNYRKLSDMYPECSNTGGYSGEFWPPKRKKEDVLKMFTTELCREVLYYYEEESTFRGLKTYIYAGTNLTMDNGTKVLENKCHCDQDFCPPSGVFDVSKCQFGAPVFMSYPHFYNADPYYRNSMRGMHPDKNKHRFYIALEPRTGLQVDIRARMQVNLYLKKNSALSMYSQVKEGFIPVFWMENSVSLSEEYTQGIKIMLKIVEFGPFIYYGMIGLGCLIILGVIFLHFFAPPITEDHKRNGKIQSGSEKVIFNKGEEIQLTGHDENEINDVEYKFSEVKL</sequence>
<dbReference type="EMBL" id="JAWJWE010000003">
    <property type="protein sequence ID" value="KAK6639050.1"/>
    <property type="molecule type" value="Genomic_DNA"/>
</dbReference>
<dbReference type="Pfam" id="PF01130">
    <property type="entry name" value="CD36"/>
    <property type="match status" value="1"/>
</dbReference>
<organism evidence="9 10">
    <name type="scientific">Polyplax serrata</name>
    <name type="common">Common mouse louse</name>
    <dbReference type="NCBI Taxonomy" id="468196"/>
    <lineage>
        <taxon>Eukaryota</taxon>
        <taxon>Metazoa</taxon>
        <taxon>Ecdysozoa</taxon>
        <taxon>Arthropoda</taxon>
        <taxon>Hexapoda</taxon>
        <taxon>Insecta</taxon>
        <taxon>Pterygota</taxon>
        <taxon>Neoptera</taxon>
        <taxon>Paraneoptera</taxon>
        <taxon>Psocodea</taxon>
        <taxon>Troctomorpha</taxon>
        <taxon>Phthiraptera</taxon>
        <taxon>Anoplura</taxon>
        <taxon>Polyplacidae</taxon>
        <taxon>Polyplax</taxon>
    </lineage>
</organism>
<dbReference type="PANTHER" id="PTHR11923">
    <property type="entry name" value="SCAVENGER RECEPTOR CLASS B TYPE-1 SR-B1"/>
    <property type="match status" value="1"/>
</dbReference>
<name>A0AAN8P8D3_POLSC</name>
<dbReference type="GO" id="GO:0005044">
    <property type="term" value="F:scavenger receptor activity"/>
    <property type="evidence" value="ECO:0007669"/>
    <property type="project" value="TreeGrafter"/>
</dbReference>
<keyword evidence="6 8" id="KW-0472">Membrane</keyword>
<evidence type="ECO:0000256" key="3">
    <source>
        <dbReference type="ARBA" id="ARBA00022475"/>
    </source>
</evidence>
<evidence type="ECO:0000256" key="8">
    <source>
        <dbReference type="SAM" id="Phobius"/>
    </source>
</evidence>
<evidence type="ECO:0000313" key="10">
    <source>
        <dbReference type="Proteomes" id="UP001372834"/>
    </source>
</evidence>
<keyword evidence="5 8" id="KW-1133">Transmembrane helix</keyword>
<evidence type="ECO:0000256" key="6">
    <source>
        <dbReference type="ARBA" id="ARBA00023136"/>
    </source>
</evidence>
<gene>
    <name evidence="9" type="ORF">RUM43_007320</name>
</gene>
<dbReference type="GO" id="GO:0005737">
    <property type="term" value="C:cytoplasm"/>
    <property type="evidence" value="ECO:0007669"/>
    <property type="project" value="TreeGrafter"/>
</dbReference>
<protein>
    <submittedName>
        <fullName evidence="9">Uncharacterized protein</fullName>
    </submittedName>
</protein>
<keyword evidence="4 8" id="KW-0812">Transmembrane</keyword>
<keyword evidence="3" id="KW-1003">Cell membrane</keyword>
<keyword evidence="7" id="KW-0325">Glycoprotein</keyword>
<dbReference type="AlphaFoldDB" id="A0AAN8P8D3"/>
<evidence type="ECO:0000256" key="7">
    <source>
        <dbReference type="ARBA" id="ARBA00023180"/>
    </source>
</evidence>
<dbReference type="GO" id="GO:0005886">
    <property type="term" value="C:plasma membrane"/>
    <property type="evidence" value="ECO:0007669"/>
    <property type="project" value="UniProtKB-SubCell"/>
</dbReference>
<evidence type="ECO:0000256" key="5">
    <source>
        <dbReference type="ARBA" id="ARBA00022989"/>
    </source>
</evidence>
<feature type="transmembrane region" description="Helical" evidence="8">
    <location>
        <begin position="440"/>
        <end position="463"/>
    </location>
</feature>
<proteinExistence type="inferred from homology"/>
<reference evidence="9 10" key="1">
    <citation type="submission" date="2023-10" db="EMBL/GenBank/DDBJ databases">
        <title>Genomes of two closely related lineages of the louse Polyplax serrata with different host specificities.</title>
        <authorList>
            <person name="Martinu J."/>
            <person name="Tarabai H."/>
            <person name="Stefka J."/>
            <person name="Hypsa V."/>
        </authorList>
    </citation>
    <scope>NUCLEOTIDE SEQUENCE [LARGE SCALE GENOMIC DNA]</scope>
    <source>
        <strain evidence="9">HR10_N</strain>
    </source>
</reference>
<accession>A0AAN8P8D3</accession>
<dbReference type="PANTHER" id="PTHR11923:SF93">
    <property type="entry name" value="GH07959P-RELATED"/>
    <property type="match status" value="1"/>
</dbReference>
<evidence type="ECO:0000313" key="9">
    <source>
        <dbReference type="EMBL" id="KAK6639050.1"/>
    </source>
</evidence>
<comment type="subcellular location">
    <subcellularLocation>
        <location evidence="1">Cell membrane</location>
    </subcellularLocation>
</comment>
<dbReference type="PRINTS" id="PR01609">
    <property type="entry name" value="CD36FAMILY"/>
</dbReference>